<proteinExistence type="predicted"/>
<dbReference type="PANTHER" id="PTHR38790">
    <property type="entry name" value="2EXR DOMAIN-CONTAINING PROTEIN-RELATED"/>
    <property type="match status" value="1"/>
</dbReference>
<dbReference type="PANTHER" id="PTHR38790:SF9">
    <property type="entry name" value="F-BOX DOMAIN-CONTAINING PROTEIN"/>
    <property type="match status" value="1"/>
</dbReference>
<dbReference type="Proteomes" id="UP000698800">
    <property type="component" value="Unassembled WGS sequence"/>
</dbReference>
<evidence type="ECO:0000313" key="2">
    <source>
        <dbReference type="Proteomes" id="UP000698800"/>
    </source>
</evidence>
<reference evidence="1" key="1">
    <citation type="submission" date="2021-03" db="EMBL/GenBank/DDBJ databases">
        <title>Comparative genomics and phylogenomic investigation of the class Geoglossomycetes provide insights into ecological specialization and systematics.</title>
        <authorList>
            <person name="Melie T."/>
            <person name="Pirro S."/>
            <person name="Miller A.N."/>
            <person name="Quandt A."/>
        </authorList>
    </citation>
    <scope>NUCLEOTIDE SEQUENCE</scope>
    <source>
        <strain evidence="1">GBOQ0MN5Z8</strain>
    </source>
</reference>
<dbReference type="EMBL" id="JAGHQL010000052">
    <property type="protein sequence ID" value="KAH0542504.1"/>
    <property type="molecule type" value="Genomic_DNA"/>
</dbReference>
<protein>
    <submittedName>
        <fullName evidence="1">Uncharacterized protein</fullName>
    </submittedName>
</protein>
<gene>
    <name evidence="1" type="ORF">FGG08_003100</name>
</gene>
<dbReference type="OrthoDB" id="2951834at2759"/>
<keyword evidence="2" id="KW-1185">Reference proteome</keyword>
<sequence>MKQTRSVTGPLPEIDHQGALESMKSPSALGRQRQRKLITEQKRAWRSNGGTFPFFSLPLEMRQMIYCELFLAEEAHLMEHLKSRTKKCRKCVSFSRAFGILFSCRQAYEEARHILYGKNRFLLRDGDVNAVPGFLDGIGHANRMAMSTTIHLWGVYIDGSGWARFCALASTMPLRSLDIKSAYHSTPSKSSIGAAWVKDLAQISSLEGLSFFFPPGTQGRRPLRSGQHQPVREFFDYLREELEQTKGKVSHQERIQGRSVSR</sequence>
<dbReference type="AlphaFoldDB" id="A0A9P8I3F7"/>
<comment type="caution">
    <text evidence="1">The sequence shown here is derived from an EMBL/GenBank/DDBJ whole genome shotgun (WGS) entry which is preliminary data.</text>
</comment>
<organism evidence="1 2">
    <name type="scientific">Glutinoglossum americanum</name>
    <dbReference type="NCBI Taxonomy" id="1670608"/>
    <lineage>
        <taxon>Eukaryota</taxon>
        <taxon>Fungi</taxon>
        <taxon>Dikarya</taxon>
        <taxon>Ascomycota</taxon>
        <taxon>Pezizomycotina</taxon>
        <taxon>Geoglossomycetes</taxon>
        <taxon>Geoglossales</taxon>
        <taxon>Geoglossaceae</taxon>
        <taxon>Glutinoglossum</taxon>
    </lineage>
</organism>
<name>A0A9P8I3F7_9PEZI</name>
<accession>A0A9P8I3F7</accession>
<evidence type="ECO:0000313" key="1">
    <source>
        <dbReference type="EMBL" id="KAH0542504.1"/>
    </source>
</evidence>